<evidence type="ECO:0000259" key="3">
    <source>
        <dbReference type="PROSITE" id="PS50157"/>
    </source>
</evidence>
<feature type="region of interest" description="Disordered" evidence="2">
    <location>
        <begin position="240"/>
        <end position="259"/>
    </location>
</feature>
<dbReference type="GO" id="GO:0008270">
    <property type="term" value="F:zinc ion binding"/>
    <property type="evidence" value="ECO:0007669"/>
    <property type="project" value="UniProtKB-KW"/>
</dbReference>
<dbReference type="PROSITE" id="PS00028">
    <property type="entry name" value="ZINC_FINGER_C2H2_1"/>
    <property type="match status" value="2"/>
</dbReference>
<keyword evidence="5" id="KW-1185">Reference proteome</keyword>
<sequence length="555" mass="62690">MVFHSKDAHQYYADLIRERFLEAAADIVDQLGRSNWERYKRISAERSANVQDSKFPGDASAEDFLVAGKALSEVTASRFQDSGLGSSLPTKTDYAPSMTSYFSSLADGDRPDIPALPDEARRGMPFECDACGRMIRVTNKRDWKWVIQFVSHYGRSDNARKHIYQDLKPYVCFYPRCAYNVTPFENRELWVDHLRLEHSLVSTDAPFECVLCPQVHTTGRGAISTHLARHMEEISLAALPRGTDSEVGSEDGSLESQKYSVTSGASGALDPTYEWSVYGWGNVGDGFTEHLPESAHFVGEGSGALTSAASSYEAMLKQDDLYYDSVEGEDGSLHNPTTTMEPSWTNVSDDENGEDSLITDARSLNHKTGHVMFTCYQCQAKFPAASELDEHARTEAHAAYACSETGCTSTFSRHDVYERHETNHLRETPRFPCPHCKKHRGMKGFKRKDYLKRHLRHYHHIGEKETQVAYRRSCGHKDCSGNDDLEASEYTTHMRKVHDESDFPCLIPGCNRVKSKGYFRRRDLDKHQRKEHPQIFEGEHSTTDGGDVMGPFFIV</sequence>
<dbReference type="GeneID" id="19901128"/>
<organism evidence="4 5">
    <name type="scientific">Coniosporium apollinis (strain CBS 100218)</name>
    <name type="common">Rock-inhabiting black yeast</name>
    <dbReference type="NCBI Taxonomy" id="1168221"/>
    <lineage>
        <taxon>Eukaryota</taxon>
        <taxon>Fungi</taxon>
        <taxon>Dikarya</taxon>
        <taxon>Ascomycota</taxon>
        <taxon>Pezizomycotina</taxon>
        <taxon>Dothideomycetes</taxon>
        <taxon>Dothideomycetes incertae sedis</taxon>
        <taxon>Coniosporium</taxon>
    </lineage>
</organism>
<dbReference type="EMBL" id="JH767569">
    <property type="protein sequence ID" value="EON64584.1"/>
    <property type="molecule type" value="Genomic_DNA"/>
</dbReference>
<dbReference type="Gene3D" id="3.30.160.60">
    <property type="entry name" value="Classic Zinc Finger"/>
    <property type="match status" value="1"/>
</dbReference>
<feature type="domain" description="C2H2-type" evidence="3">
    <location>
        <begin position="373"/>
        <end position="398"/>
    </location>
</feature>
<keyword evidence="1" id="KW-0479">Metal-binding</keyword>
<keyword evidence="1" id="KW-0863">Zinc-finger</keyword>
<dbReference type="PANTHER" id="PTHR35391:SF7">
    <property type="entry name" value="C2H2-TYPE DOMAIN-CONTAINING PROTEIN"/>
    <property type="match status" value="1"/>
</dbReference>
<reference evidence="5" key="1">
    <citation type="submission" date="2012-06" db="EMBL/GenBank/DDBJ databases">
        <title>The genome sequence of Coniosporium apollinis CBS 100218.</title>
        <authorList>
            <consortium name="The Broad Institute Genome Sequencing Platform"/>
            <person name="Cuomo C."/>
            <person name="Gorbushina A."/>
            <person name="Noack S."/>
            <person name="Walker B."/>
            <person name="Young S.K."/>
            <person name="Zeng Q."/>
            <person name="Gargeya S."/>
            <person name="Fitzgerald M."/>
            <person name="Haas B."/>
            <person name="Abouelleil A."/>
            <person name="Alvarado L."/>
            <person name="Arachchi H.M."/>
            <person name="Berlin A.M."/>
            <person name="Chapman S.B."/>
            <person name="Goldberg J."/>
            <person name="Griggs A."/>
            <person name="Gujja S."/>
            <person name="Hansen M."/>
            <person name="Howarth C."/>
            <person name="Imamovic A."/>
            <person name="Larimer J."/>
            <person name="McCowan C."/>
            <person name="Montmayeur A."/>
            <person name="Murphy C."/>
            <person name="Neiman D."/>
            <person name="Pearson M."/>
            <person name="Priest M."/>
            <person name="Roberts A."/>
            <person name="Saif S."/>
            <person name="Shea T."/>
            <person name="Sisk P."/>
            <person name="Sykes S."/>
            <person name="Wortman J."/>
            <person name="Nusbaum C."/>
            <person name="Birren B."/>
        </authorList>
    </citation>
    <scope>NUCLEOTIDE SEQUENCE [LARGE SCALE GENOMIC DNA]</scope>
    <source>
        <strain evidence="5">CBS 100218</strain>
    </source>
</reference>
<dbReference type="AlphaFoldDB" id="R7YS07"/>
<dbReference type="PANTHER" id="PTHR35391">
    <property type="entry name" value="C2H2-TYPE DOMAIN-CONTAINING PROTEIN-RELATED"/>
    <property type="match status" value="1"/>
</dbReference>
<dbReference type="OrthoDB" id="20872at2759"/>
<keyword evidence="1" id="KW-0862">Zinc</keyword>
<proteinExistence type="predicted"/>
<evidence type="ECO:0000313" key="5">
    <source>
        <dbReference type="Proteomes" id="UP000016924"/>
    </source>
</evidence>
<dbReference type="HOGENOM" id="CLU_490894_0_0_1"/>
<evidence type="ECO:0000313" key="4">
    <source>
        <dbReference type="EMBL" id="EON64584.1"/>
    </source>
</evidence>
<dbReference type="STRING" id="1168221.R7YS07"/>
<name>R7YS07_CONA1</name>
<dbReference type="PROSITE" id="PS50157">
    <property type="entry name" value="ZINC_FINGER_C2H2_2"/>
    <property type="match status" value="3"/>
</dbReference>
<dbReference type="InterPro" id="IPR013087">
    <property type="entry name" value="Znf_C2H2_type"/>
</dbReference>
<dbReference type="SMART" id="SM00355">
    <property type="entry name" value="ZnF_C2H2"/>
    <property type="match status" value="7"/>
</dbReference>
<dbReference type="eggNOG" id="ENOG502SQ11">
    <property type="taxonomic scope" value="Eukaryota"/>
</dbReference>
<accession>R7YS07</accession>
<gene>
    <name evidence="4" type="ORF">W97_03817</name>
</gene>
<dbReference type="RefSeq" id="XP_007779901.1">
    <property type="nucleotide sequence ID" value="XM_007781711.1"/>
</dbReference>
<evidence type="ECO:0000256" key="2">
    <source>
        <dbReference type="SAM" id="MobiDB-lite"/>
    </source>
</evidence>
<feature type="region of interest" description="Disordered" evidence="2">
    <location>
        <begin position="331"/>
        <end position="352"/>
    </location>
</feature>
<feature type="domain" description="C2H2-type" evidence="3">
    <location>
        <begin position="400"/>
        <end position="429"/>
    </location>
</feature>
<feature type="compositionally biased region" description="Polar residues" evidence="2">
    <location>
        <begin position="334"/>
        <end position="347"/>
    </location>
</feature>
<feature type="domain" description="C2H2-type" evidence="3">
    <location>
        <begin position="431"/>
        <end position="465"/>
    </location>
</feature>
<dbReference type="Proteomes" id="UP000016924">
    <property type="component" value="Unassembled WGS sequence"/>
</dbReference>
<evidence type="ECO:0000256" key="1">
    <source>
        <dbReference type="PROSITE-ProRule" id="PRU00042"/>
    </source>
</evidence>
<protein>
    <recommendedName>
        <fullName evidence="3">C2H2-type domain-containing protein</fullName>
    </recommendedName>
</protein>